<protein>
    <recommendedName>
        <fullName evidence="2">Cupin 2 conserved barrel domain-containing protein</fullName>
    </recommendedName>
</protein>
<dbReference type="InterPro" id="IPR014710">
    <property type="entry name" value="RmlC-like_jellyroll"/>
</dbReference>
<reference evidence="1" key="1">
    <citation type="submission" date="2018-05" db="EMBL/GenBank/DDBJ databases">
        <authorList>
            <person name="Lanie J.A."/>
            <person name="Ng W.-L."/>
            <person name="Kazmierczak K.M."/>
            <person name="Andrzejewski T.M."/>
            <person name="Davidsen T.M."/>
            <person name="Wayne K.J."/>
            <person name="Tettelin H."/>
            <person name="Glass J.I."/>
            <person name="Rusch D."/>
            <person name="Podicherti R."/>
            <person name="Tsui H.-C.T."/>
            <person name="Winkler M.E."/>
        </authorList>
    </citation>
    <scope>NUCLEOTIDE SEQUENCE</scope>
</reference>
<evidence type="ECO:0000313" key="1">
    <source>
        <dbReference type="EMBL" id="SVB53015.1"/>
    </source>
</evidence>
<accession>A0A382ERK8</accession>
<dbReference type="EMBL" id="UINC01045808">
    <property type="protein sequence ID" value="SVB53015.1"/>
    <property type="molecule type" value="Genomic_DNA"/>
</dbReference>
<sequence length="236" mass="26543">MRPKKAGTYQAAAFLVVSGLVAAHQSAVAQNESISMHEEPRHRLVFEHDQFNLVDLSIPVGDTSLYHLHDFPTFWVVLNDARIESQTLGEEWVQQPEERPLRPVGTLVSIDNVTRPPHRVRNIDKDTLHLFAVVHKGFGVDVSEDVPEEGIEFDDRWVRARRFKLAGTSSSLMLHSDWPSVVVQATPGQTDVPVGEYSTGIKTVVGGWSWHEGGRPFRMRNLGLNEVELILIEVKI</sequence>
<dbReference type="AlphaFoldDB" id="A0A382ERK8"/>
<organism evidence="1">
    <name type="scientific">marine metagenome</name>
    <dbReference type="NCBI Taxonomy" id="408172"/>
    <lineage>
        <taxon>unclassified sequences</taxon>
        <taxon>metagenomes</taxon>
        <taxon>ecological metagenomes</taxon>
    </lineage>
</organism>
<gene>
    <name evidence="1" type="ORF">METZ01_LOCUS205869</name>
</gene>
<evidence type="ECO:0008006" key="2">
    <source>
        <dbReference type="Google" id="ProtNLM"/>
    </source>
</evidence>
<proteinExistence type="predicted"/>
<name>A0A382ERK8_9ZZZZ</name>
<dbReference type="Gene3D" id="2.60.120.10">
    <property type="entry name" value="Jelly Rolls"/>
    <property type="match status" value="2"/>
</dbReference>